<comment type="caution">
    <text evidence="2">The sequence shown here is derived from an EMBL/GenBank/DDBJ whole genome shotgun (WGS) entry which is preliminary data.</text>
</comment>
<keyword evidence="1" id="KW-0472">Membrane</keyword>
<feature type="transmembrane region" description="Helical" evidence="1">
    <location>
        <begin position="21"/>
        <end position="41"/>
    </location>
</feature>
<keyword evidence="3" id="KW-1185">Reference proteome</keyword>
<protein>
    <submittedName>
        <fullName evidence="2">Uncharacterized protein</fullName>
    </submittedName>
</protein>
<proteinExistence type="predicted"/>
<accession>A0A2T0BJ80</accession>
<feature type="transmembrane region" description="Helical" evidence="1">
    <location>
        <begin position="53"/>
        <end position="76"/>
    </location>
</feature>
<keyword evidence="1" id="KW-1133">Transmembrane helix</keyword>
<name>A0A2T0BJ80_9CLOT</name>
<dbReference type="RefSeq" id="WP_106058591.1">
    <property type="nucleotide sequence ID" value="NZ_PVXQ01000004.1"/>
</dbReference>
<dbReference type="Proteomes" id="UP000239471">
    <property type="component" value="Unassembled WGS sequence"/>
</dbReference>
<sequence>MMKFIDKVIKKYVNKIRISKWNVVKFASIFTVFVGITSFSYNKRVNKLPSIDSAIIAGGIAIIMGIMWAIFSIMFVTDMDKRRIKEEDINRKIINDIRLKTEIIVLGRKIDNKKKKMYRKLLEEEEITRRENKKDVI</sequence>
<dbReference type="EMBL" id="PVXQ01000004">
    <property type="protein sequence ID" value="PRR83903.1"/>
    <property type="molecule type" value="Genomic_DNA"/>
</dbReference>
<gene>
    <name evidence="2" type="ORF">CLVI_05570</name>
</gene>
<organism evidence="2 3">
    <name type="scientific">Clostridium vincentii</name>
    <dbReference type="NCBI Taxonomy" id="52704"/>
    <lineage>
        <taxon>Bacteria</taxon>
        <taxon>Bacillati</taxon>
        <taxon>Bacillota</taxon>
        <taxon>Clostridia</taxon>
        <taxon>Eubacteriales</taxon>
        <taxon>Clostridiaceae</taxon>
        <taxon>Clostridium</taxon>
    </lineage>
</organism>
<evidence type="ECO:0000256" key="1">
    <source>
        <dbReference type="SAM" id="Phobius"/>
    </source>
</evidence>
<keyword evidence="1" id="KW-0812">Transmembrane</keyword>
<evidence type="ECO:0000313" key="2">
    <source>
        <dbReference type="EMBL" id="PRR83903.1"/>
    </source>
</evidence>
<evidence type="ECO:0000313" key="3">
    <source>
        <dbReference type="Proteomes" id="UP000239471"/>
    </source>
</evidence>
<dbReference type="AlphaFoldDB" id="A0A2T0BJ80"/>
<reference evidence="2 3" key="1">
    <citation type="submission" date="2018-03" db="EMBL/GenBank/DDBJ databases">
        <title>Genome sequence of Clostridium vincentii DSM 10228.</title>
        <authorList>
            <person name="Poehlein A."/>
            <person name="Daniel R."/>
        </authorList>
    </citation>
    <scope>NUCLEOTIDE SEQUENCE [LARGE SCALE GENOMIC DNA]</scope>
    <source>
        <strain evidence="2 3">DSM 10228</strain>
    </source>
</reference>